<evidence type="ECO:0000313" key="1">
    <source>
        <dbReference type="EMBL" id="CAB4127383.1"/>
    </source>
</evidence>
<proteinExistence type="predicted"/>
<organism evidence="1">
    <name type="scientific">uncultured Caudovirales phage</name>
    <dbReference type="NCBI Taxonomy" id="2100421"/>
    <lineage>
        <taxon>Viruses</taxon>
        <taxon>Duplodnaviria</taxon>
        <taxon>Heunggongvirae</taxon>
        <taxon>Uroviricota</taxon>
        <taxon>Caudoviricetes</taxon>
        <taxon>Peduoviridae</taxon>
        <taxon>Maltschvirus</taxon>
        <taxon>Maltschvirus maltsch</taxon>
    </lineage>
</organism>
<accession>A0A6J5L2F3</accession>
<name>A0A6J5L2F3_9CAUD</name>
<dbReference type="PROSITE" id="PS51257">
    <property type="entry name" value="PROKAR_LIPOPROTEIN"/>
    <property type="match status" value="1"/>
</dbReference>
<gene>
    <name evidence="1" type="ORF">UFOVP75_169</name>
</gene>
<reference evidence="1" key="1">
    <citation type="submission" date="2020-04" db="EMBL/GenBank/DDBJ databases">
        <authorList>
            <person name="Chiriac C."/>
            <person name="Salcher M."/>
            <person name="Ghai R."/>
            <person name="Kavagutti S V."/>
        </authorList>
    </citation>
    <scope>NUCLEOTIDE SEQUENCE</scope>
</reference>
<evidence type="ECO:0008006" key="2">
    <source>
        <dbReference type="Google" id="ProtNLM"/>
    </source>
</evidence>
<dbReference type="EMBL" id="LR796209">
    <property type="protein sequence ID" value="CAB4127383.1"/>
    <property type="molecule type" value="Genomic_DNA"/>
</dbReference>
<protein>
    <recommendedName>
        <fullName evidence="2">Lipoprotein</fullName>
    </recommendedName>
</protein>
<sequence>MKIKDLFVVIAAAIVVTVFAGSFVACHKPAGAVAAAGEGEGEGEGEQSPTAGE</sequence>